<feature type="non-terminal residue" evidence="2">
    <location>
        <position position="82"/>
    </location>
</feature>
<feature type="compositionally biased region" description="Acidic residues" evidence="1">
    <location>
        <begin position="22"/>
        <end position="58"/>
    </location>
</feature>
<comment type="caution">
    <text evidence="2">The sequence shown here is derived from an EMBL/GenBank/DDBJ whole genome shotgun (WGS) entry which is preliminary data.</text>
</comment>
<evidence type="ECO:0000313" key="3">
    <source>
        <dbReference type="Proteomes" id="UP000266841"/>
    </source>
</evidence>
<organism evidence="2 3">
    <name type="scientific">Thalassiosira oceanica</name>
    <name type="common">Marine diatom</name>
    <dbReference type="NCBI Taxonomy" id="159749"/>
    <lineage>
        <taxon>Eukaryota</taxon>
        <taxon>Sar</taxon>
        <taxon>Stramenopiles</taxon>
        <taxon>Ochrophyta</taxon>
        <taxon>Bacillariophyta</taxon>
        <taxon>Coscinodiscophyceae</taxon>
        <taxon>Thalassiosirophycidae</taxon>
        <taxon>Thalassiosirales</taxon>
        <taxon>Thalassiosiraceae</taxon>
        <taxon>Thalassiosira</taxon>
    </lineage>
</organism>
<feature type="compositionally biased region" description="Low complexity" evidence="1">
    <location>
        <begin position="59"/>
        <end position="75"/>
    </location>
</feature>
<dbReference type="Proteomes" id="UP000266841">
    <property type="component" value="Unassembled WGS sequence"/>
</dbReference>
<dbReference type="EMBL" id="AGNL01004032">
    <property type="protein sequence ID" value="EJK74006.1"/>
    <property type="molecule type" value="Genomic_DNA"/>
</dbReference>
<keyword evidence="3" id="KW-1185">Reference proteome</keyword>
<gene>
    <name evidence="2" type="ORF">THAOC_04345</name>
</gene>
<sequence length="82" mass="8108">MSAPAPDGDVDPLTQAMSMLDDLNDGGDGLFDDFAIDSDDGGEDQGGDVDGLDLDDFGLEGIDLDSAPGSRQGSSNSGGGAA</sequence>
<accession>K0TJA8</accession>
<evidence type="ECO:0000256" key="1">
    <source>
        <dbReference type="SAM" id="MobiDB-lite"/>
    </source>
</evidence>
<reference evidence="2 3" key="1">
    <citation type="journal article" date="2012" name="Genome Biol.">
        <title>Genome and low-iron response of an oceanic diatom adapted to chronic iron limitation.</title>
        <authorList>
            <person name="Lommer M."/>
            <person name="Specht M."/>
            <person name="Roy A.S."/>
            <person name="Kraemer L."/>
            <person name="Andreson R."/>
            <person name="Gutowska M.A."/>
            <person name="Wolf J."/>
            <person name="Bergner S.V."/>
            <person name="Schilhabel M.B."/>
            <person name="Klostermeier U.C."/>
            <person name="Beiko R.G."/>
            <person name="Rosenstiel P."/>
            <person name="Hippler M."/>
            <person name="Laroche J."/>
        </authorList>
    </citation>
    <scope>NUCLEOTIDE SEQUENCE [LARGE SCALE GENOMIC DNA]</scope>
    <source>
        <strain evidence="2 3">CCMP1005</strain>
    </source>
</reference>
<feature type="region of interest" description="Disordered" evidence="1">
    <location>
        <begin position="19"/>
        <end position="82"/>
    </location>
</feature>
<dbReference type="AlphaFoldDB" id="K0TJA8"/>
<proteinExistence type="predicted"/>
<evidence type="ECO:0000313" key="2">
    <source>
        <dbReference type="EMBL" id="EJK74006.1"/>
    </source>
</evidence>
<protein>
    <submittedName>
        <fullName evidence="2">Uncharacterized protein</fullName>
    </submittedName>
</protein>
<name>K0TJA8_THAOC</name>